<evidence type="ECO:0000256" key="4">
    <source>
        <dbReference type="ARBA" id="ARBA00023136"/>
    </source>
</evidence>
<organism evidence="6 7">
    <name type="scientific">Clostridium amylolyticum</name>
    <dbReference type="NCBI Taxonomy" id="1121298"/>
    <lineage>
        <taxon>Bacteria</taxon>
        <taxon>Bacillati</taxon>
        <taxon>Bacillota</taxon>
        <taxon>Clostridia</taxon>
        <taxon>Eubacteriales</taxon>
        <taxon>Clostridiaceae</taxon>
        <taxon>Clostridium</taxon>
    </lineage>
</organism>
<feature type="transmembrane region" description="Helical" evidence="5">
    <location>
        <begin position="276"/>
        <end position="297"/>
    </location>
</feature>
<keyword evidence="7" id="KW-1185">Reference proteome</keyword>
<feature type="transmembrane region" description="Helical" evidence="5">
    <location>
        <begin position="248"/>
        <end position="269"/>
    </location>
</feature>
<keyword evidence="3 5" id="KW-1133">Transmembrane helix</keyword>
<comment type="subcellular location">
    <subcellularLocation>
        <location evidence="5">Cell membrane</location>
        <topology evidence="5">Multi-pass membrane protein</topology>
    </subcellularLocation>
</comment>
<name>A0A1M6P4Q4_9CLOT</name>
<dbReference type="HAMAP" id="MF_01600">
    <property type="entry name" value="UPF0182"/>
    <property type="match status" value="1"/>
</dbReference>
<feature type="transmembrane region" description="Helical" evidence="5">
    <location>
        <begin position="205"/>
        <end position="228"/>
    </location>
</feature>
<dbReference type="GO" id="GO:0005576">
    <property type="term" value="C:extracellular region"/>
    <property type="evidence" value="ECO:0007669"/>
    <property type="project" value="TreeGrafter"/>
</dbReference>
<feature type="transmembrane region" description="Helical" evidence="5">
    <location>
        <begin position="49"/>
        <end position="69"/>
    </location>
</feature>
<dbReference type="PANTHER" id="PTHR39344">
    <property type="entry name" value="UPF0182 PROTEIN SLL1060"/>
    <property type="match status" value="1"/>
</dbReference>
<protein>
    <recommendedName>
        <fullName evidence="5">UPF0182 protein SAMN05444401_0412</fullName>
    </recommendedName>
</protein>
<evidence type="ECO:0000256" key="2">
    <source>
        <dbReference type="ARBA" id="ARBA00022692"/>
    </source>
</evidence>
<dbReference type="NCBIfam" id="NF000825">
    <property type="entry name" value="PRK00068.1"/>
    <property type="match status" value="1"/>
</dbReference>
<evidence type="ECO:0000256" key="5">
    <source>
        <dbReference type="HAMAP-Rule" id="MF_01600"/>
    </source>
</evidence>
<dbReference type="RefSeq" id="WP_073012596.1">
    <property type="nucleotide sequence ID" value="NZ_FQZO01000014.1"/>
</dbReference>
<reference evidence="6 7" key="1">
    <citation type="submission" date="2016-11" db="EMBL/GenBank/DDBJ databases">
        <authorList>
            <person name="Jaros S."/>
            <person name="Januszkiewicz K."/>
            <person name="Wedrychowicz H."/>
        </authorList>
    </citation>
    <scope>NUCLEOTIDE SEQUENCE [LARGE SCALE GENOMIC DNA]</scope>
    <source>
        <strain evidence="6 7">DSM 21864</strain>
    </source>
</reference>
<evidence type="ECO:0000256" key="1">
    <source>
        <dbReference type="ARBA" id="ARBA00022475"/>
    </source>
</evidence>
<evidence type="ECO:0000256" key="3">
    <source>
        <dbReference type="ARBA" id="ARBA00022989"/>
    </source>
</evidence>
<dbReference type="PANTHER" id="PTHR39344:SF1">
    <property type="entry name" value="UPF0182 PROTEIN SLL1060"/>
    <property type="match status" value="1"/>
</dbReference>
<proteinExistence type="inferred from homology"/>
<feature type="transmembrane region" description="Helical" evidence="5">
    <location>
        <begin position="95"/>
        <end position="113"/>
    </location>
</feature>
<evidence type="ECO:0000313" key="7">
    <source>
        <dbReference type="Proteomes" id="UP000184080"/>
    </source>
</evidence>
<keyword evidence="4 5" id="KW-0472">Membrane</keyword>
<keyword evidence="2 5" id="KW-0812">Transmembrane</keyword>
<gene>
    <name evidence="6" type="ORF">SAMN05444401_0412</name>
</gene>
<dbReference type="Proteomes" id="UP000184080">
    <property type="component" value="Unassembled WGS sequence"/>
</dbReference>
<feature type="transmembrane region" description="Helical" evidence="5">
    <location>
        <begin position="7"/>
        <end position="29"/>
    </location>
</feature>
<dbReference type="GO" id="GO:0005886">
    <property type="term" value="C:plasma membrane"/>
    <property type="evidence" value="ECO:0007669"/>
    <property type="project" value="UniProtKB-SubCell"/>
</dbReference>
<dbReference type="InterPro" id="IPR005372">
    <property type="entry name" value="UPF0182"/>
</dbReference>
<dbReference type="AlphaFoldDB" id="A0A1M6P4Q4"/>
<sequence>MKKKKIFIPIIFIAILILVFLNAITDFLVNLQWFKEVNYVEMYFIKLTAVAKFMIPIFLITFLAIWFYYRSIVKSIPKLKVIDQGNLKKKRIEKILLFLGNLFVSLFFSYKVADNYWYRILQFSNSVDFNVKDPIFNKDVSFYVFKLPLVQSIYGSILALLVFFTIITVVIYIINLTKDQILKGKKPGKIIDFSSNLTKFFGRQMALLASLILLFVSFGYILKAYYLVYSPRGVAFGASYTDVHVTLLFYRIITVTALISAVVVFISLMKAKIKPIIGSILVIIVLVILEPISANLVQQFMVRPNEFELEKKYIEFNIEATRKAFNIHDVSEISFGADKKISLNDITKNKDIVDNLKINSFEPVLNFYNQVQVIKNYYTFNDIDTDRYVINNKYNQVFISPREINSDAVDIWQNKHLRYTHGYGLVMSKVNSVTPEGQPDFVMKDIPSENHTEIKVDNPRIYFGESTNYYAVVKTDLMEFDYPKGDKSEENQYDGKAGIRMSLGNKILFSIYEGNAKILLSNSINSDSKMLLNRNIVKRAEKIAPFLNYDKDPYLVINDGKLVWVLDAYTTTDKYPFSQPYKKVNYIRNSIKVTVDAYDGDINFYIIDKNDPIAASYSKIFKGLFKDAENIPEGIKTHYRYPSTLFDVQCDVLTKYHVTNPFKFFTEEDMWQISTAQKNVEKENRVNESAYIMTRLPGEEKTEMMLFEYFNIKSKQNMVSIFGARMDGDDYGKLILYKFPPQKTVYSPTLFMNKINQDTTISKEMSLWNSKGSSVDYGDTLIIPINESLLYVQTLYLRSGGTNSIPEMKRVILFDGERLVIEENIEKALASLFNYSIEKPGESNPAPKPETPEANAEMKKAKEIYEKAIEAQKNGDWAKYGEYIKELGDIINNLNK</sequence>
<dbReference type="EMBL" id="FQZO01000014">
    <property type="protein sequence ID" value="SHK02882.1"/>
    <property type="molecule type" value="Genomic_DNA"/>
</dbReference>
<accession>A0A1M6P4Q4</accession>
<dbReference type="Pfam" id="PF03699">
    <property type="entry name" value="UPF0182"/>
    <property type="match status" value="1"/>
</dbReference>
<keyword evidence="1 5" id="KW-1003">Cell membrane</keyword>
<comment type="similarity">
    <text evidence="5">Belongs to the UPF0182 family.</text>
</comment>
<evidence type="ECO:0000313" key="6">
    <source>
        <dbReference type="EMBL" id="SHK02882.1"/>
    </source>
</evidence>
<dbReference type="STRING" id="1121298.SAMN05444401_0412"/>
<dbReference type="OrthoDB" id="9763654at2"/>
<feature type="transmembrane region" description="Helical" evidence="5">
    <location>
        <begin position="153"/>
        <end position="176"/>
    </location>
</feature>